<reference evidence="2" key="1">
    <citation type="journal article" date="2022" name="Mol. Ecol. Resour.">
        <title>The genomes of chicory, endive, great burdock and yacon provide insights into Asteraceae palaeo-polyploidization history and plant inulin production.</title>
        <authorList>
            <person name="Fan W."/>
            <person name="Wang S."/>
            <person name="Wang H."/>
            <person name="Wang A."/>
            <person name="Jiang F."/>
            <person name="Liu H."/>
            <person name="Zhao H."/>
            <person name="Xu D."/>
            <person name="Zhang Y."/>
        </authorList>
    </citation>
    <scope>NUCLEOTIDE SEQUENCE [LARGE SCALE GENOMIC DNA]</scope>
    <source>
        <strain evidence="2">cv. Niubang</strain>
    </source>
</reference>
<protein>
    <submittedName>
        <fullName evidence="1">Uncharacterized protein</fullName>
    </submittedName>
</protein>
<keyword evidence="2" id="KW-1185">Reference proteome</keyword>
<organism evidence="1 2">
    <name type="scientific">Arctium lappa</name>
    <name type="common">Greater burdock</name>
    <name type="synonym">Lappa major</name>
    <dbReference type="NCBI Taxonomy" id="4217"/>
    <lineage>
        <taxon>Eukaryota</taxon>
        <taxon>Viridiplantae</taxon>
        <taxon>Streptophyta</taxon>
        <taxon>Embryophyta</taxon>
        <taxon>Tracheophyta</taxon>
        <taxon>Spermatophyta</taxon>
        <taxon>Magnoliopsida</taxon>
        <taxon>eudicotyledons</taxon>
        <taxon>Gunneridae</taxon>
        <taxon>Pentapetalae</taxon>
        <taxon>asterids</taxon>
        <taxon>campanulids</taxon>
        <taxon>Asterales</taxon>
        <taxon>Asteraceae</taxon>
        <taxon>Carduoideae</taxon>
        <taxon>Cardueae</taxon>
        <taxon>Arctiinae</taxon>
        <taxon>Arctium</taxon>
    </lineage>
</organism>
<evidence type="ECO:0000313" key="2">
    <source>
        <dbReference type="Proteomes" id="UP001055879"/>
    </source>
</evidence>
<comment type="caution">
    <text evidence="1">The sequence shown here is derived from an EMBL/GenBank/DDBJ whole genome shotgun (WGS) entry which is preliminary data.</text>
</comment>
<accession>A0ACB8ZKF6</accession>
<name>A0ACB8ZKF6_ARCLA</name>
<proteinExistence type="predicted"/>
<gene>
    <name evidence="1" type="ORF">L6452_30840</name>
</gene>
<sequence>MTSLWPCLHRNHHNSTLSLSLHRQIQSKSNPPPTKFKQTLLRIPFDFDSQLLKTKQTLYLLVLFKD</sequence>
<reference evidence="1 2" key="2">
    <citation type="journal article" date="2022" name="Mol. Ecol. Resour.">
        <title>The genomes of chicory, endive, great burdock and yacon provide insights into Asteraceae paleo-polyploidization history and plant inulin production.</title>
        <authorList>
            <person name="Fan W."/>
            <person name="Wang S."/>
            <person name="Wang H."/>
            <person name="Wang A."/>
            <person name="Jiang F."/>
            <person name="Liu H."/>
            <person name="Zhao H."/>
            <person name="Xu D."/>
            <person name="Zhang Y."/>
        </authorList>
    </citation>
    <scope>NUCLEOTIDE SEQUENCE [LARGE SCALE GENOMIC DNA]</scope>
    <source>
        <strain evidence="2">cv. Niubang</strain>
    </source>
</reference>
<dbReference type="Proteomes" id="UP001055879">
    <property type="component" value="Linkage Group LG10"/>
</dbReference>
<dbReference type="EMBL" id="CM042056">
    <property type="protein sequence ID" value="KAI3697743.1"/>
    <property type="molecule type" value="Genomic_DNA"/>
</dbReference>
<evidence type="ECO:0000313" key="1">
    <source>
        <dbReference type="EMBL" id="KAI3697743.1"/>
    </source>
</evidence>